<reference evidence="1" key="2">
    <citation type="journal article" date="2015" name="Fish Shellfish Immunol.">
        <title>Early steps in the European eel (Anguilla anguilla)-Vibrio vulnificus interaction in the gills: Role of the RtxA13 toxin.</title>
        <authorList>
            <person name="Callol A."/>
            <person name="Pajuelo D."/>
            <person name="Ebbesson L."/>
            <person name="Teles M."/>
            <person name="MacKenzie S."/>
            <person name="Amaro C."/>
        </authorList>
    </citation>
    <scope>NUCLEOTIDE SEQUENCE</scope>
</reference>
<accession>A0A0E9PCH7</accession>
<proteinExistence type="predicted"/>
<dbReference type="AlphaFoldDB" id="A0A0E9PCH7"/>
<reference evidence="1" key="1">
    <citation type="submission" date="2014-11" db="EMBL/GenBank/DDBJ databases">
        <authorList>
            <person name="Amaro Gonzalez C."/>
        </authorList>
    </citation>
    <scope>NUCLEOTIDE SEQUENCE</scope>
</reference>
<dbReference type="EMBL" id="GBXM01105106">
    <property type="protein sequence ID" value="JAH03471.1"/>
    <property type="molecule type" value="Transcribed_RNA"/>
</dbReference>
<dbReference type="EMBL" id="GBXM01106216">
    <property type="protein sequence ID" value="JAH02361.1"/>
    <property type="molecule type" value="Transcribed_RNA"/>
</dbReference>
<evidence type="ECO:0000313" key="1">
    <source>
        <dbReference type="EMBL" id="JAH02361.1"/>
    </source>
</evidence>
<sequence length="27" mass="3017">MLSPTLFFVGKRKRLTTLTRGGPLLNV</sequence>
<organism evidence="1">
    <name type="scientific">Anguilla anguilla</name>
    <name type="common">European freshwater eel</name>
    <name type="synonym">Muraena anguilla</name>
    <dbReference type="NCBI Taxonomy" id="7936"/>
    <lineage>
        <taxon>Eukaryota</taxon>
        <taxon>Metazoa</taxon>
        <taxon>Chordata</taxon>
        <taxon>Craniata</taxon>
        <taxon>Vertebrata</taxon>
        <taxon>Euteleostomi</taxon>
        <taxon>Actinopterygii</taxon>
        <taxon>Neopterygii</taxon>
        <taxon>Teleostei</taxon>
        <taxon>Anguilliformes</taxon>
        <taxon>Anguillidae</taxon>
        <taxon>Anguilla</taxon>
    </lineage>
</organism>
<protein>
    <submittedName>
        <fullName evidence="1">Uncharacterized protein</fullName>
    </submittedName>
</protein>
<name>A0A0E9PCH7_ANGAN</name>